<keyword evidence="1" id="KW-0812">Transmembrane</keyword>
<dbReference type="InterPro" id="IPR018704">
    <property type="entry name" value="SecYEG/CpoB_TPR"/>
</dbReference>
<organism evidence="3 4">
    <name type="scientific">Venenivibrio stagnispumantis</name>
    <dbReference type="NCBI Taxonomy" id="407998"/>
    <lineage>
        <taxon>Bacteria</taxon>
        <taxon>Pseudomonadati</taxon>
        <taxon>Aquificota</taxon>
        <taxon>Aquificia</taxon>
        <taxon>Aquificales</taxon>
        <taxon>Hydrogenothermaceae</taxon>
        <taxon>Venenivibrio</taxon>
    </lineage>
</organism>
<proteinExistence type="predicted"/>
<reference evidence="3" key="1">
    <citation type="submission" date="2017-05" db="EMBL/GenBank/DDBJ databases">
        <authorList>
            <person name="Varghese N."/>
            <person name="Submissions S."/>
        </authorList>
    </citation>
    <scope>NUCLEOTIDE SEQUENCE</scope>
    <source>
        <strain evidence="3">DSM 18763</strain>
    </source>
</reference>
<gene>
    <name evidence="3" type="ORF">SAMN06264868_10513</name>
</gene>
<accession>A0AA45WKG4</accession>
<evidence type="ECO:0000313" key="3">
    <source>
        <dbReference type="EMBL" id="SMP07251.1"/>
    </source>
</evidence>
<dbReference type="RefSeq" id="WP_265134038.1">
    <property type="nucleotide sequence ID" value="NZ_FXTX01000005.1"/>
</dbReference>
<name>A0AA45WKG4_9AQUI</name>
<keyword evidence="1" id="KW-1133">Transmembrane helix</keyword>
<comment type="caution">
    <text evidence="3">The sequence shown here is derived from an EMBL/GenBank/DDBJ whole genome shotgun (WGS) entry which is preliminary data.</text>
</comment>
<feature type="transmembrane region" description="Helical" evidence="1">
    <location>
        <begin position="31"/>
        <end position="51"/>
    </location>
</feature>
<keyword evidence="4" id="KW-1185">Reference proteome</keyword>
<evidence type="ECO:0000259" key="2">
    <source>
        <dbReference type="Pfam" id="PF09976"/>
    </source>
</evidence>
<dbReference type="EMBL" id="FXTX01000005">
    <property type="protein sequence ID" value="SMP07251.1"/>
    <property type="molecule type" value="Genomic_DNA"/>
</dbReference>
<keyword evidence="1" id="KW-0472">Membrane</keyword>
<dbReference type="SUPFAM" id="SSF48452">
    <property type="entry name" value="TPR-like"/>
    <property type="match status" value="1"/>
</dbReference>
<protein>
    <submittedName>
        <fullName evidence="3">Negative regulator of RcsB-dependent stress response</fullName>
    </submittedName>
</protein>
<dbReference type="Proteomes" id="UP001157947">
    <property type="component" value="Unassembled WGS sequence"/>
</dbReference>
<evidence type="ECO:0000313" key="4">
    <source>
        <dbReference type="Proteomes" id="UP001157947"/>
    </source>
</evidence>
<dbReference type="Gene3D" id="1.25.40.10">
    <property type="entry name" value="Tetratricopeptide repeat domain"/>
    <property type="match status" value="1"/>
</dbReference>
<evidence type="ECO:0000256" key="1">
    <source>
        <dbReference type="SAM" id="Phobius"/>
    </source>
</evidence>
<dbReference type="InterPro" id="IPR011990">
    <property type="entry name" value="TPR-like_helical_dom_sf"/>
</dbReference>
<sequence>MEKEKLPLEKDVDIELEYKLYSIYDKIKKHWKIFLGLVITLFVITAIFYYLKEQKEEKYQKATVLLSQISDKLFSKDYENAKKLISDFEKKYADTDIYKVVLAYKIIINNEEGKIDKTDAEKLKNLLKTDLKSNITEYLAYSYYKEGKINEAISLLDTIKQENNNYLSAGLLKAFILQKEGKEAEAKNIFTQIKDNKKYNYFSVIARENL</sequence>
<feature type="domain" description="Ancillary SecYEG translocon subunit/Cell division coordinator CpoB TPR" evidence="2">
    <location>
        <begin position="29"/>
        <end position="194"/>
    </location>
</feature>
<dbReference type="Pfam" id="PF09976">
    <property type="entry name" value="TPR_21"/>
    <property type="match status" value="1"/>
</dbReference>
<dbReference type="AlphaFoldDB" id="A0AA45WKG4"/>